<dbReference type="InterPro" id="IPR010285">
    <property type="entry name" value="DNA_helicase_pif1-like_DEAD"/>
</dbReference>
<evidence type="ECO:0000313" key="4">
    <source>
        <dbReference type="EMBL" id="KAJ4772293.1"/>
    </source>
</evidence>
<dbReference type="CDD" id="cd18809">
    <property type="entry name" value="SF1_C_RecD"/>
    <property type="match status" value="1"/>
</dbReference>
<feature type="domain" description="DNA helicase Pif1-like DEAD-box helicase" evidence="2">
    <location>
        <begin position="10"/>
        <end position="230"/>
    </location>
</feature>
<comment type="caution">
    <text evidence="4">The sequence shown here is derived from an EMBL/GenBank/DDBJ whole genome shotgun (WGS) entry which is preliminary data.</text>
</comment>
<dbReference type="GO" id="GO:0000723">
    <property type="term" value="P:telomere maintenance"/>
    <property type="evidence" value="ECO:0007669"/>
    <property type="project" value="InterPro"/>
</dbReference>
<keyword evidence="1" id="KW-0233">DNA recombination</keyword>
<dbReference type="InterPro" id="IPR027417">
    <property type="entry name" value="P-loop_NTPase"/>
</dbReference>
<dbReference type="Pfam" id="PF21530">
    <property type="entry name" value="Pif1_2B_dom"/>
    <property type="match status" value="1"/>
</dbReference>
<keyword evidence="1" id="KW-0067">ATP-binding</keyword>
<dbReference type="FunFam" id="3.40.50.300:FF:002884">
    <property type="entry name" value="ATP-dependent DNA helicase"/>
    <property type="match status" value="1"/>
</dbReference>
<dbReference type="GO" id="GO:0006281">
    <property type="term" value="P:DNA repair"/>
    <property type="evidence" value="ECO:0007669"/>
    <property type="project" value="UniProtKB-KW"/>
</dbReference>
<evidence type="ECO:0000313" key="5">
    <source>
        <dbReference type="Proteomes" id="UP001140206"/>
    </source>
</evidence>
<dbReference type="Proteomes" id="UP001140206">
    <property type="component" value="Chromosome 3"/>
</dbReference>
<dbReference type="GO" id="GO:0016787">
    <property type="term" value="F:hydrolase activity"/>
    <property type="evidence" value="ECO:0007669"/>
    <property type="project" value="UniProtKB-KW"/>
</dbReference>
<dbReference type="Gene3D" id="2.30.30.940">
    <property type="match status" value="1"/>
</dbReference>
<feature type="domain" description="DNA helicase Pif1-like 2B" evidence="3">
    <location>
        <begin position="334"/>
        <end position="379"/>
    </location>
</feature>
<keyword evidence="1" id="KW-0378">Hydrolase</keyword>
<keyword evidence="1" id="KW-0234">DNA repair</keyword>
<dbReference type="Gene3D" id="3.40.50.300">
    <property type="entry name" value="P-loop containing nucleotide triphosphate hydrolases"/>
    <property type="match status" value="2"/>
</dbReference>
<comment type="similarity">
    <text evidence="1">Belongs to the helicase family.</text>
</comment>
<dbReference type="GO" id="GO:0006310">
    <property type="term" value="P:DNA recombination"/>
    <property type="evidence" value="ECO:0007669"/>
    <property type="project" value="UniProtKB-KW"/>
</dbReference>
<protein>
    <recommendedName>
        <fullName evidence="1">ATP-dependent DNA helicase</fullName>
        <ecNumber evidence="1">5.6.2.3</ecNumber>
    </recommendedName>
</protein>
<comment type="cofactor">
    <cofactor evidence="1">
        <name>Mg(2+)</name>
        <dbReference type="ChEBI" id="CHEBI:18420"/>
    </cofactor>
</comment>
<evidence type="ECO:0000259" key="2">
    <source>
        <dbReference type="Pfam" id="PF05970"/>
    </source>
</evidence>
<keyword evidence="1 4" id="KW-0347">Helicase</keyword>
<dbReference type="AlphaFoldDB" id="A0AAV8E1E6"/>
<accession>A0AAV8E1E6</accession>
<dbReference type="EC" id="5.6.2.3" evidence="1"/>
<keyword evidence="5" id="KW-1185">Reference proteome</keyword>
<dbReference type="GO" id="GO:0043139">
    <property type="term" value="F:5'-3' DNA helicase activity"/>
    <property type="evidence" value="ECO:0007669"/>
    <property type="project" value="UniProtKB-EC"/>
</dbReference>
<evidence type="ECO:0000259" key="3">
    <source>
        <dbReference type="Pfam" id="PF21530"/>
    </source>
</evidence>
<dbReference type="Pfam" id="PF05970">
    <property type="entry name" value="PIF1"/>
    <property type="match status" value="1"/>
</dbReference>
<organism evidence="4 5">
    <name type="scientific">Rhynchospora pubera</name>
    <dbReference type="NCBI Taxonomy" id="906938"/>
    <lineage>
        <taxon>Eukaryota</taxon>
        <taxon>Viridiplantae</taxon>
        <taxon>Streptophyta</taxon>
        <taxon>Embryophyta</taxon>
        <taxon>Tracheophyta</taxon>
        <taxon>Spermatophyta</taxon>
        <taxon>Magnoliopsida</taxon>
        <taxon>Liliopsida</taxon>
        <taxon>Poales</taxon>
        <taxon>Cyperaceae</taxon>
        <taxon>Cyperoideae</taxon>
        <taxon>Rhynchosporeae</taxon>
        <taxon>Rhynchospora</taxon>
    </lineage>
</organism>
<dbReference type="GO" id="GO:0005524">
    <property type="term" value="F:ATP binding"/>
    <property type="evidence" value="ECO:0007669"/>
    <property type="project" value="UniProtKB-KW"/>
</dbReference>
<dbReference type="EMBL" id="JAMFTS010000003">
    <property type="protein sequence ID" value="KAJ4772293.1"/>
    <property type="molecule type" value="Genomic_DNA"/>
</dbReference>
<evidence type="ECO:0000256" key="1">
    <source>
        <dbReference type="RuleBase" id="RU363044"/>
    </source>
</evidence>
<proteinExistence type="inferred from homology"/>
<keyword evidence="1" id="KW-0547">Nucleotide-binding</keyword>
<dbReference type="SUPFAM" id="SSF52540">
    <property type="entry name" value="P-loop containing nucleoside triphosphate hydrolases"/>
    <property type="match status" value="2"/>
</dbReference>
<dbReference type="PANTHER" id="PTHR10492">
    <property type="match status" value="1"/>
</dbReference>
<gene>
    <name evidence="4" type="ORF">LUZ62_056550</name>
</gene>
<sequence>MQIPHLLSRLNPEQKIVFDAVMASVQSRAGQLFFVYGHGGTCKTYLWRAITAVVRSQGKIVLTVAFSGLSSLLLQGGVTAYSRFKIPLKLREGSTCDIKKNTNLARLLKETSLIIWDEAPMSNKICFEALDRSMRDILGEDNESNRDKPFGGVTVVLGGDYRQTLPVVPHGTRFETVAASIANSYLWSSCRLLRLTINMRLLTYNGPPSDRQTISEFASWLLSVGDGTTPALCLYDSSEPNLIKIPDHLLVPHGTNKEQAIIEAVYSDLHTQFGNDEYFRARAIITPKNDAANALNEAISATIPTEHCEYLSYDSIQGCDNVAEDLHTMYPPDILNTIAAGSLPCHKLCLKIGVPVMLLRNMDQSKRLFNGTRLIITQLGIRILHARIITGSGTGTTVQIPRIVFVHEDERLPFIFKRKQFLVRVCYAMTIKKSQGQSLDIAGVYLPEPVFAHGQLYVALSRATSPDNLRILIVNPDNKNPNYTKNIVYK</sequence>
<comment type="catalytic activity">
    <reaction evidence="1">
        <text>ATP + H2O = ADP + phosphate + H(+)</text>
        <dbReference type="Rhea" id="RHEA:13065"/>
        <dbReference type="ChEBI" id="CHEBI:15377"/>
        <dbReference type="ChEBI" id="CHEBI:15378"/>
        <dbReference type="ChEBI" id="CHEBI:30616"/>
        <dbReference type="ChEBI" id="CHEBI:43474"/>
        <dbReference type="ChEBI" id="CHEBI:456216"/>
        <dbReference type="EC" id="5.6.2.3"/>
    </reaction>
</comment>
<keyword evidence="1" id="KW-0227">DNA damage</keyword>
<reference evidence="4" key="1">
    <citation type="submission" date="2022-08" db="EMBL/GenBank/DDBJ databases">
        <authorList>
            <person name="Marques A."/>
        </authorList>
    </citation>
    <scope>NUCLEOTIDE SEQUENCE</scope>
    <source>
        <strain evidence="4">RhyPub2mFocal</strain>
        <tissue evidence="4">Leaves</tissue>
    </source>
</reference>
<dbReference type="InterPro" id="IPR049163">
    <property type="entry name" value="Pif1-like_2B_dom"/>
</dbReference>
<name>A0AAV8E1E6_9POAL</name>
<dbReference type="PANTHER" id="PTHR10492:SF57">
    <property type="entry name" value="ATP-DEPENDENT DNA HELICASE"/>
    <property type="match status" value="1"/>
</dbReference>